<dbReference type="InterPro" id="IPR036187">
    <property type="entry name" value="DNA_mismatch_repair_MutS_sf"/>
</dbReference>
<comment type="caution">
    <text evidence="10">The sequence shown here is derived from an EMBL/GenBank/DDBJ whole genome shotgun (WGS) entry which is preliminary data.</text>
</comment>
<keyword evidence="6 7" id="KW-0234">DNA repair</keyword>
<evidence type="ECO:0000313" key="10">
    <source>
        <dbReference type="EMBL" id="OQR69623.1"/>
    </source>
</evidence>
<evidence type="ECO:0000256" key="5">
    <source>
        <dbReference type="ARBA" id="ARBA00023125"/>
    </source>
</evidence>
<evidence type="ECO:0000256" key="4">
    <source>
        <dbReference type="ARBA" id="ARBA00022840"/>
    </source>
</evidence>
<dbReference type="GO" id="GO:0140664">
    <property type="term" value="F:ATP-dependent DNA damage sensor activity"/>
    <property type="evidence" value="ECO:0007669"/>
    <property type="project" value="InterPro"/>
</dbReference>
<name>A0A1V9X8A2_9ACAR</name>
<keyword evidence="5 6" id="KW-0238">DNA-binding</keyword>
<dbReference type="GO" id="GO:0030983">
    <property type="term" value="F:mismatched DNA binding"/>
    <property type="evidence" value="ECO:0007669"/>
    <property type="project" value="UniProtKB-UniRule"/>
</dbReference>
<dbReference type="PANTHER" id="PTHR11361:SF148">
    <property type="entry name" value="DNA MISMATCH REPAIR PROTEIN MSH6"/>
    <property type="match status" value="1"/>
</dbReference>
<dbReference type="AlphaFoldDB" id="A0A1V9X8A2"/>
<dbReference type="InParanoid" id="A0A1V9X8A2"/>
<evidence type="ECO:0000256" key="1">
    <source>
        <dbReference type="ARBA" id="ARBA00006271"/>
    </source>
</evidence>
<dbReference type="Pfam" id="PF05188">
    <property type="entry name" value="MutS_II"/>
    <property type="match status" value="1"/>
</dbReference>
<proteinExistence type="inferred from homology"/>
<comment type="function">
    <text evidence="6 7">Component of the post-replicative DNA mismatch repair system (MMR).</text>
</comment>
<evidence type="ECO:0000256" key="2">
    <source>
        <dbReference type="ARBA" id="ARBA00022741"/>
    </source>
</evidence>
<dbReference type="Gene3D" id="3.40.50.300">
    <property type="entry name" value="P-loop containing nucleotide triphosphate hydrolases"/>
    <property type="match status" value="1"/>
</dbReference>
<accession>A0A1V9X8A2</accession>
<dbReference type="InterPro" id="IPR007696">
    <property type="entry name" value="DNA_mismatch_repair_MutS_core"/>
</dbReference>
<dbReference type="PIRSF" id="PIRSF037677">
    <property type="entry name" value="DNA_mis_repair_Msh6"/>
    <property type="match status" value="1"/>
</dbReference>
<evidence type="ECO:0000256" key="3">
    <source>
        <dbReference type="ARBA" id="ARBA00022763"/>
    </source>
</evidence>
<dbReference type="Pfam" id="PF05190">
    <property type="entry name" value="MutS_IV"/>
    <property type="match status" value="1"/>
</dbReference>
<dbReference type="PANTHER" id="PTHR11361">
    <property type="entry name" value="DNA MISMATCH REPAIR PROTEIN MUTS FAMILY MEMBER"/>
    <property type="match status" value="1"/>
</dbReference>
<evidence type="ECO:0000256" key="8">
    <source>
        <dbReference type="SAM" id="MobiDB-lite"/>
    </source>
</evidence>
<dbReference type="Gene3D" id="1.10.1420.10">
    <property type="match status" value="2"/>
</dbReference>
<feature type="compositionally biased region" description="Polar residues" evidence="8">
    <location>
        <begin position="42"/>
        <end position="62"/>
    </location>
</feature>
<dbReference type="InterPro" id="IPR000432">
    <property type="entry name" value="DNA_mismatch_repair_MutS_C"/>
</dbReference>
<keyword evidence="4 6" id="KW-0067">ATP-binding</keyword>
<dbReference type="SUPFAM" id="SSF52540">
    <property type="entry name" value="P-loop containing nucleoside triphosphate hydrolases"/>
    <property type="match status" value="1"/>
</dbReference>
<feature type="region of interest" description="Disordered" evidence="8">
    <location>
        <begin position="15"/>
        <end position="219"/>
    </location>
</feature>
<dbReference type="InterPro" id="IPR007695">
    <property type="entry name" value="DNA_mismatch_repair_MutS-lik_N"/>
</dbReference>
<evidence type="ECO:0000256" key="7">
    <source>
        <dbReference type="RuleBase" id="RU003756"/>
    </source>
</evidence>
<dbReference type="InterPro" id="IPR027417">
    <property type="entry name" value="P-loop_NTPase"/>
</dbReference>
<dbReference type="FunFam" id="1.10.1420.10:FF:000005">
    <property type="entry name" value="DNA mismatch repair protein"/>
    <property type="match status" value="1"/>
</dbReference>
<dbReference type="OrthoDB" id="121051at2759"/>
<evidence type="ECO:0000256" key="6">
    <source>
        <dbReference type="PIRNR" id="PIRNR037677"/>
    </source>
</evidence>
<reference evidence="10 11" key="1">
    <citation type="journal article" date="2017" name="Gigascience">
        <title>Draft genome of the honey bee ectoparasitic mite, Tropilaelaps mercedesae, is shaped by the parasitic life history.</title>
        <authorList>
            <person name="Dong X."/>
            <person name="Armstrong S.D."/>
            <person name="Xia D."/>
            <person name="Makepeace B.L."/>
            <person name="Darby A.C."/>
            <person name="Kadowaki T."/>
        </authorList>
    </citation>
    <scope>NUCLEOTIDE SEQUENCE [LARGE SCALE GENOMIC DNA]</scope>
    <source>
        <strain evidence="10">Wuxi-XJTLU</strain>
    </source>
</reference>
<dbReference type="InterPro" id="IPR017261">
    <property type="entry name" value="DNA_mismatch_repair_MutS/MSH"/>
</dbReference>
<dbReference type="GO" id="GO:0006298">
    <property type="term" value="P:mismatch repair"/>
    <property type="evidence" value="ECO:0007669"/>
    <property type="project" value="InterPro"/>
</dbReference>
<dbReference type="EMBL" id="MNPL01020317">
    <property type="protein sequence ID" value="OQR69623.1"/>
    <property type="molecule type" value="Genomic_DNA"/>
</dbReference>
<feature type="compositionally biased region" description="Low complexity" evidence="8">
    <location>
        <begin position="207"/>
        <end position="219"/>
    </location>
</feature>
<dbReference type="Gene3D" id="3.30.420.110">
    <property type="entry name" value="MutS, connector domain"/>
    <property type="match status" value="1"/>
</dbReference>
<dbReference type="Proteomes" id="UP000192247">
    <property type="component" value="Unassembled WGS sequence"/>
</dbReference>
<dbReference type="InterPro" id="IPR007860">
    <property type="entry name" value="DNA_mmatch_repair_MutS_con_dom"/>
</dbReference>
<sequence>MSQNTLFTFFKKVESPSRRREGYEDVFMDAGNPPPTTPKVGTLQNTPRGITSRRTPKSNAKATPQLARKTRPFLSTPKSTALASPKSSLSMDKSTKRKPSKPANGAKPKRARTEVNEDEEDWADEPLTSEEEDVDSGDEYVPPATDSKGGESSESEPEGDPENESEAPTDDEIDDGDIAKSPVKQSRRVSRASRNGATPKTKNQKESSSLQSSGPGVSSQWQHLTLDFITHPRDIKRRPKDDPDYDYRTLHVPEDFLQKATPGMRQWWEIKSRHFDTVLFFKVGKFYELYHMDAVIGVEQLGLTFMKGEWAHSGFPEIALQRNMEALVQKGYRCARVEQTETPAMMEERCKRLAKVSKTDRVVRREVCQISSKSLQLCGSMETSGSSYLLAVRQKGNRLGVCLADTSVGRLHVGEFEEDHQLSCLRTLVSRFTPVEALLERNYRDDIKLIVEAVGAKVMVDRNRLTSEQCLTMIREGNYFKDNEYPLGLKMLISEDDPLMSTPRKGCELAAQALATVSASLIEALLLEDVLTMSDIEPIQFEYDNGSNKYLPKVMILDSVALTNLEIFQNSCGTSNGSLLWTLNFCSTPFGLRELKKWLLAPSCVADVIESRWDAVDDLMSNHGVAKKIQERLRKIPDMDKMLARIHSLSLKKSDHPDSRAIIYNSELFAKKKIEDFIEVLEGFKSSLSICNLFMGIDLKSSLLKNVVKNEENGGHFPNLQEALDFFEKAFDQKKALKEGKITPTAGVDAEFDAATNRVVEIKERLDEHLQQQVKYFGTKVTYTGTGRTAYQIEVPEAAASKADPSKHTLKGQRKGFRRYSTSEGERLCAKLLEAQDSREAAGKDMMRRIFAAFDEKRPLWKKAIECLCTLDCLLSLALYALNAGGPVCRPKIVPVTNEAKPMIRIKNGSHPCLLRILGADKLIANDFALGVYEEGRCNGSSVSLLTGPNMGGKSTLMRQVGLLAVLAQLGAWVPADEMEFSLVDRIFTRLGASDHITLGESTFLVELLETSAAFKHGSQHSLLLLDELGRGTATHDGASIAYAVLSRLAGQEMRTLFSTHYHELASEIKGVFLGHMACVVEREDEVVFLYKFVEGNCEKSFGFNAARLAGVSQKLIERGWRKAQEFESQSRLLQRFSKYMALAREN</sequence>
<dbReference type="Pfam" id="PF01624">
    <property type="entry name" value="MutS_I"/>
    <property type="match status" value="1"/>
</dbReference>
<evidence type="ECO:0000313" key="11">
    <source>
        <dbReference type="Proteomes" id="UP000192247"/>
    </source>
</evidence>
<evidence type="ECO:0000259" key="9">
    <source>
        <dbReference type="PROSITE" id="PS00486"/>
    </source>
</evidence>
<dbReference type="InterPro" id="IPR007861">
    <property type="entry name" value="DNA_mismatch_repair_MutS_clamp"/>
</dbReference>
<keyword evidence="2 6" id="KW-0547">Nucleotide-binding</keyword>
<dbReference type="STRING" id="418985.A0A1V9X8A2"/>
<organism evidence="10 11">
    <name type="scientific">Tropilaelaps mercedesae</name>
    <dbReference type="NCBI Taxonomy" id="418985"/>
    <lineage>
        <taxon>Eukaryota</taxon>
        <taxon>Metazoa</taxon>
        <taxon>Ecdysozoa</taxon>
        <taxon>Arthropoda</taxon>
        <taxon>Chelicerata</taxon>
        <taxon>Arachnida</taxon>
        <taxon>Acari</taxon>
        <taxon>Parasitiformes</taxon>
        <taxon>Mesostigmata</taxon>
        <taxon>Gamasina</taxon>
        <taxon>Dermanyssoidea</taxon>
        <taxon>Laelapidae</taxon>
        <taxon>Tropilaelaps</taxon>
    </lineage>
</organism>
<dbReference type="InterPro" id="IPR036678">
    <property type="entry name" value="MutS_con_dom_sf"/>
</dbReference>
<dbReference type="InterPro" id="IPR045076">
    <property type="entry name" value="MutS"/>
</dbReference>
<dbReference type="SUPFAM" id="SSF48334">
    <property type="entry name" value="DNA repair protein MutS, domain III"/>
    <property type="match status" value="1"/>
</dbReference>
<dbReference type="SMART" id="SM00533">
    <property type="entry name" value="MUTSd"/>
    <property type="match status" value="1"/>
</dbReference>
<dbReference type="GO" id="GO:0005524">
    <property type="term" value="F:ATP binding"/>
    <property type="evidence" value="ECO:0007669"/>
    <property type="project" value="UniProtKB-UniRule"/>
</dbReference>
<dbReference type="SMART" id="SM00534">
    <property type="entry name" value="MUTSac"/>
    <property type="match status" value="1"/>
</dbReference>
<feature type="compositionally biased region" description="Acidic residues" evidence="8">
    <location>
        <begin position="153"/>
        <end position="176"/>
    </location>
</feature>
<dbReference type="GO" id="GO:0032301">
    <property type="term" value="C:MutSalpha complex"/>
    <property type="evidence" value="ECO:0007669"/>
    <property type="project" value="TreeGrafter"/>
</dbReference>
<dbReference type="Pfam" id="PF05192">
    <property type="entry name" value="MutS_III"/>
    <property type="match status" value="1"/>
</dbReference>
<feature type="compositionally biased region" description="Acidic residues" evidence="8">
    <location>
        <begin position="116"/>
        <end position="138"/>
    </location>
</feature>
<feature type="domain" description="DNA mismatch repair proteins mutS family" evidence="9">
    <location>
        <begin position="1022"/>
        <end position="1038"/>
    </location>
</feature>
<dbReference type="Gene3D" id="3.40.1170.10">
    <property type="entry name" value="DNA repair protein MutS, domain I"/>
    <property type="match status" value="1"/>
</dbReference>
<dbReference type="InterPro" id="IPR016151">
    <property type="entry name" value="DNA_mismatch_repair_MutS_N"/>
</dbReference>
<dbReference type="Pfam" id="PF00488">
    <property type="entry name" value="MutS_V"/>
    <property type="match status" value="1"/>
</dbReference>
<dbReference type="PROSITE" id="PS00486">
    <property type="entry name" value="DNA_MISMATCH_REPAIR_2"/>
    <property type="match status" value="1"/>
</dbReference>
<keyword evidence="11" id="KW-1185">Reference proteome</keyword>
<protein>
    <recommendedName>
        <fullName evidence="6">DNA mismatch repair protein</fullName>
    </recommendedName>
</protein>
<dbReference type="SUPFAM" id="SSF53150">
    <property type="entry name" value="DNA repair protein MutS, domain II"/>
    <property type="match status" value="1"/>
</dbReference>
<keyword evidence="3 6" id="KW-0227">DNA damage</keyword>
<feature type="compositionally biased region" description="Polar residues" evidence="8">
    <location>
        <begin position="76"/>
        <end position="92"/>
    </location>
</feature>
<dbReference type="FunCoup" id="A0A1V9X8A2">
    <property type="interactions" value="1551"/>
</dbReference>
<feature type="compositionally biased region" description="Polar residues" evidence="8">
    <location>
        <begin position="192"/>
        <end position="201"/>
    </location>
</feature>
<dbReference type="SUPFAM" id="SSF55271">
    <property type="entry name" value="DNA repair protein MutS, domain I"/>
    <property type="match status" value="1"/>
</dbReference>
<gene>
    <name evidence="10" type="ORF">BIW11_12149</name>
</gene>
<comment type="similarity">
    <text evidence="1 6 7">Belongs to the DNA mismatch repair MutS family.</text>
</comment>
<dbReference type="FunFam" id="3.40.1170.10:FF:000002">
    <property type="entry name" value="DNA mismatch repair protein"/>
    <property type="match status" value="1"/>
</dbReference>